<dbReference type="EMBL" id="CAJPEX010011703">
    <property type="protein sequence ID" value="CAG0925256.1"/>
    <property type="molecule type" value="Genomic_DNA"/>
</dbReference>
<name>A0A7R9C318_9CRUS</name>
<protein>
    <submittedName>
        <fullName evidence="2">Uncharacterized protein</fullName>
    </submittedName>
</protein>
<gene>
    <name evidence="2" type="ORF">NMOB1V02_LOCUS12706</name>
</gene>
<evidence type="ECO:0000256" key="1">
    <source>
        <dbReference type="SAM" id="MobiDB-lite"/>
    </source>
</evidence>
<evidence type="ECO:0000313" key="2">
    <source>
        <dbReference type="EMBL" id="CAD7285104.1"/>
    </source>
</evidence>
<dbReference type="EMBL" id="OA893740">
    <property type="protein sequence ID" value="CAD7285104.1"/>
    <property type="molecule type" value="Genomic_DNA"/>
</dbReference>
<keyword evidence="3" id="KW-1185">Reference proteome</keyword>
<organism evidence="2">
    <name type="scientific">Notodromas monacha</name>
    <dbReference type="NCBI Taxonomy" id="399045"/>
    <lineage>
        <taxon>Eukaryota</taxon>
        <taxon>Metazoa</taxon>
        <taxon>Ecdysozoa</taxon>
        <taxon>Arthropoda</taxon>
        <taxon>Crustacea</taxon>
        <taxon>Oligostraca</taxon>
        <taxon>Ostracoda</taxon>
        <taxon>Podocopa</taxon>
        <taxon>Podocopida</taxon>
        <taxon>Cypridocopina</taxon>
        <taxon>Cypridoidea</taxon>
        <taxon>Cyprididae</taxon>
        <taxon>Notodromas</taxon>
    </lineage>
</organism>
<dbReference type="AlphaFoldDB" id="A0A7R9C318"/>
<proteinExistence type="predicted"/>
<dbReference type="Proteomes" id="UP000678499">
    <property type="component" value="Unassembled WGS sequence"/>
</dbReference>
<feature type="region of interest" description="Disordered" evidence="1">
    <location>
        <begin position="1"/>
        <end position="89"/>
    </location>
</feature>
<feature type="compositionally biased region" description="Basic and acidic residues" evidence="1">
    <location>
        <begin position="69"/>
        <end position="89"/>
    </location>
</feature>
<sequence>MQQNETPVQFASGKPVEDIVVQPGNQKANHYFSLADDVSSTSVADDNDGDDEREKSGRVMNPDPDDLENISKENESKPAPRPKSLETSDHQQLLIEIGNRKTIKSQPGNLGKRVMFFTPSKTKVNKLLTKQSKATREKFPSRRGNDDLYSQTEVFVHDSMSKTLPHMRGIIRNNRIRSSSASVASRTASAVAAQRFSTRRDVSIHVANGSKVFPQKHRQQ</sequence>
<evidence type="ECO:0000313" key="3">
    <source>
        <dbReference type="Proteomes" id="UP000678499"/>
    </source>
</evidence>
<feature type="compositionally biased region" description="Low complexity" evidence="1">
    <location>
        <begin position="33"/>
        <end position="44"/>
    </location>
</feature>
<reference evidence="2" key="1">
    <citation type="submission" date="2020-11" db="EMBL/GenBank/DDBJ databases">
        <authorList>
            <person name="Tran Van P."/>
        </authorList>
    </citation>
    <scope>NUCLEOTIDE SEQUENCE</scope>
</reference>
<accession>A0A7R9C318</accession>